<dbReference type="Proteomes" id="UP001392437">
    <property type="component" value="Unassembled WGS sequence"/>
</dbReference>
<gene>
    <name evidence="1" type="ORF">PG999_000581</name>
</gene>
<dbReference type="AlphaFoldDB" id="A0AAW0RC50"/>
<dbReference type="EMBL" id="JAQQWP010000001">
    <property type="protein sequence ID" value="KAK8132408.1"/>
    <property type="molecule type" value="Genomic_DNA"/>
</dbReference>
<proteinExistence type="predicted"/>
<evidence type="ECO:0000313" key="2">
    <source>
        <dbReference type="Proteomes" id="UP001392437"/>
    </source>
</evidence>
<evidence type="ECO:0000313" key="1">
    <source>
        <dbReference type="EMBL" id="KAK8132408.1"/>
    </source>
</evidence>
<accession>A0AAW0RC50</accession>
<protein>
    <submittedName>
        <fullName evidence="1">Uncharacterized protein</fullName>
    </submittedName>
</protein>
<reference evidence="1 2" key="1">
    <citation type="submission" date="2023-01" db="EMBL/GenBank/DDBJ databases">
        <title>Analysis of 21 Apiospora genomes using comparative genomics revels a genus with tremendous synthesis potential of carbohydrate active enzymes and secondary metabolites.</title>
        <authorList>
            <person name="Sorensen T."/>
        </authorList>
    </citation>
    <scope>NUCLEOTIDE SEQUENCE [LARGE SCALE GENOMIC DNA]</scope>
    <source>
        <strain evidence="1 2">CBS 117206</strain>
    </source>
</reference>
<sequence length="122" mass="13454">MVPILIQAQVKKQNGKLAELLRFRRPRTMATAPFSLFSVKKLADLSVAHPLYLRPFFAGRGTDRCCATSRADTAATDLEATCQPATPWGATEGNHDARRIQALAYGIRRKDQQRAARAVLSS</sequence>
<organism evidence="1 2">
    <name type="scientific">Apiospora kogelbergensis</name>
    <dbReference type="NCBI Taxonomy" id="1337665"/>
    <lineage>
        <taxon>Eukaryota</taxon>
        <taxon>Fungi</taxon>
        <taxon>Dikarya</taxon>
        <taxon>Ascomycota</taxon>
        <taxon>Pezizomycotina</taxon>
        <taxon>Sordariomycetes</taxon>
        <taxon>Xylariomycetidae</taxon>
        <taxon>Amphisphaeriales</taxon>
        <taxon>Apiosporaceae</taxon>
        <taxon>Apiospora</taxon>
    </lineage>
</organism>
<keyword evidence="2" id="KW-1185">Reference proteome</keyword>
<comment type="caution">
    <text evidence="1">The sequence shown here is derived from an EMBL/GenBank/DDBJ whole genome shotgun (WGS) entry which is preliminary data.</text>
</comment>
<name>A0AAW0RC50_9PEZI</name>